<keyword evidence="5" id="KW-0732">Signal</keyword>
<evidence type="ECO:0000256" key="4">
    <source>
        <dbReference type="SAM" id="MobiDB-lite"/>
    </source>
</evidence>
<accession>A0AAD2CIP5</accession>
<dbReference type="EMBL" id="CAKOGP040000446">
    <property type="protein sequence ID" value="CAJ1935077.1"/>
    <property type="molecule type" value="Genomic_DNA"/>
</dbReference>
<sequence>MQQNPGKFISFAILLLWLILWTPACQSSTVKLQQQQQQQQQQQYAKARQVRALFGHDAAQPLYEELLATNPADTTAATRVASNPNARMVHSLLGTAGTKQERLAFTNKLGQLQFRPVPISQEIFGGGESCSRAAKSASRSSAPLYLKPLRAGAVPPPLPESPLVACIQLLLLAVCLPTRHCVNLLGGETVALMETLGIVYREKFSDNTHDDWLVPYCHVMPVRVEEGTVYIATDLHPDVLSTTTVPNGDGTVMYIGPDSLALLDHCNLQNGWISSPENMRIVDIGCGSGIQALRLSASSQRNTENQVTSVDVNPRALAITRLNFEWNGLETPSLVLGDITQSAGGSIVIDDNEDKSTTWQSVFNGVTHILSNPPFLPVPVQDDQISKRYGLFSSGGASGEEVLRRIAELAAESCSNNSEVKLAIVSEFMNPDERFSSKLQEWWKNGGNPKAEAFFFCNQEPLTAEEYSQRRADSDEETDKWIRHLKGEDITTVSPGLLYMQSLFSNKSTEADLRVHHHCVPKTDQGSIWTPTNEKARQSTQEVMDSFI</sequence>
<dbReference type="AlphaFoldDB" id="A0AAD2CIP5"/>
<dbReference type="Pfam" id="PF05175">
    <property type="entry name" value="MTS"/>
    <property type="match status" value="1"/>
</dbReference>
<dbReference type="GO" id="GO:0035657">
    <property type="term" value="C:eRF1 methyltransferase complex"/>
    <property type="evidence" value="ECO:0007669"/>
    <property type="project" value="TreeGrafter"/>
</dbReference>
<dbReference type="Gene3D" id="3.40.50.150">
    <property type="entry name" value="Vaccinia Virus protein VP39"/>
    <property type="match status" value="1"/>
</dbReference>
<evidence type="ECO:0000313" key="7">
    <source>
        <dbReference type="EMBL" id="CAJ1935077.1"/>
    </source>
</evidence>
<evidence type="ECO:0000259" key="6">
    <source>
        <dbReference type="Pfam" id="PF05175"/>
    </source>
</evidence>
<dbReference type="PANTHER" id="PTHR45875">
    <property type="entry name" value="METHYLTRANSFERASE N6AMT1"/>
    <property type="match status" value="1"/>
</dbReference>
<dbReference type="GO" id="GO:0008276">
    <property type="term" value="F:protein methyltransferase activity"/>
    <property type="evidence" value="ECO:0007669"/>
    <property type="project" value="TreeGrafter"/>
</dbReference>
<dbReference type="InterPro" id="IPR007848">
    <property type="entry name" value="Small_mtfrase_dom"/>
</dbReference>
<reference evidence="7" key="1">
    <citation type="submission" date="2023-08" db="EMBL/GenBank/DDBJ databases">
        <authorList>
            <person name="Audoor S."/>
            <person name="Bilcke G."/>
        </authorList>
    </citation>
    <scope>NUCLEOTIDE SEQUENCE</scope>
</reference>
<organism evidence="7 8">
    <name type="scientific">Cylindrotheca closterium</name>
    <dbReference type="NCBI Taxonomy" id="2856"/>
    <lineage>
        <taxon>Eukaryota</taxon>
        <taxon>Sar</taxon>
        <taxon>Stramenopiles</taxon>
        <taxon>Ochrophyta</taxon>
        <taxon>Bacillariophyta</taxon>
        <taxon>Bacillariophyceae</taxon>
        <taxon>Bacillariophycidae</taxon>
        <taxon>Bacillariales</taxon>
        <taxon>Bacillariaceae</taxon>
        <taxon>Cylindrotheca</taxon>
    </lineage>
</organism>
<dbReference type="SUPFAM" id="SSF53335">
    <property type="entry name" value="S-adenosyl-L-methionine-dependent methyltransferases"/>
    <property type="match status" value="1"/>
</dbReference>
<keyword evidence="2" id="KW-0808">Transferase</keyword>
<evidence type="ECO:0000256" key="5">
    <source>
        <dbReference type="SAM" id="SignalP"/>
    </source>
</evidence>
<evidence type="ECO:0000256" key="1">
    <source>
        <dbReference type="ARBA" id="ARBA00022603"/>
    </source>
</evidence>
<protein>
    <recommendedName>
        <fullName evidence="6">Methyltransferase small domain-containing protein</fullName>
    </recommendedName>
</protein>
<feature type="region of interest" description="Disordered" evidence="4">
    <location>
        <begin position="526"/>
        <end position="548"/>
    </location>
</feature>
<dbReference type="InterPro" id="IPR029063">
    <property type="entry name" value="SAM-dependent_MTases_sf"/>
</dbReference>
<dbReference type="GO" id="GO:0008757">
    <property type="term" value="F:S-adenosylmethionine-dependent methyltransferase activity"/>
    <property type="evidence" value="ECO:0007669"/>
    <property type="project" value="TreeGrafter"/>
</dbReference>
<feature type="chain" id="PRO_5041934406" description="Methyltransferase small domain-containing protein" evidence="5">
    <location>
        <begin position="28"/>
        <end position="548"/>
    </location>
</feature>
<dbReference type="CDD" id="cd02440">
    <property type="entry name" value="AdoMet_MTases"/>
    <property type="match status" value="1"/>
</dbReference>
<feature type="signal peptide" evidence="5">
    <location>
        <begin position="1"/>
        <end position="27"/>
    </location>
</feature>
<evidence type="ECO:0000313" key="8">
    <source>
        <dbReference type="Proteomes" id="UP001295423"/>
    </source>
</evidence>
<keyword evidence="3" id="KW-0949">S-adenosyl-L-methionine</keyword>
<dbReference type="GO" id="GO:0032259">
    <property type="term" value="P:methylation"/>
    <property type="evidence" value="ECO:0007669"/>
    <property type="project" value="UniProtKB-KW"/>
</dbReference>
<name>A0AAD2CIP5_9STRA</name>
<keyword evidence="8" id="KW-1185">Reference proteome</keyword>
<dbReference type="Proteomes" id="UP001295423">
    <property type="component" value="Unassembled WGS sequence"/>
</dbReference>
<comment type="caution">
    <text evidence="7">The sequence shown here is derived from an EMBL/GenBank/DDBJ whole genome shotgun (WGS) entry which is preliminary data.</text>
</comment>
<feature type="domain" description="Methyltransferase small" evidence="6">
    <location>
        <begin position="277"/>
        <end position="342"/>
    </location>
</feature>
<evidence type="ECO:0000256" key="2">
    <source>
        <dbReference type="ARBA" id="ARBA00022679"/>
    </source>
</evidence>
<gene>
    <name evidence="7" type="ORF">CYCCA115_LOCUS4415</name>
</gene>
<evidence type="ECO:0000256" key="3">
    <source>
        <dbReference type="ARBA" id="ARBA00022691"/>
    </source>
</evidence>
<proteinExistence type="predicted"/>
<dbReference type="PANTHER" id="PTHR45875:SF1">
    <property type="entry name" value="METHYLTRANSFERASE N6AMT1"/>
    <property type="match status" value="1"/>
</dbReference>
<keyword evidence="1" id="KW-0489">Methyltransferase</keyword>
<dbReference type="InterPro" id="IPR052190">
    <property type="entry name" value="Euk-Arch_PrmC-MTase"/>
</dbReference>